<dbReference type="AlphaFoldDB" id="A0A1M7G4H3"/>
<feature type="transmembrane region" description="Helical" evidence="7">
    <location>
        <begin position="226"/>
        <end position="247"/>
    </location>
</feature>
<feature type="domain" description="Peptidase S54 rhomboid" evidence="8">
    <location>
        <begin position="81"/>
        <end position="244"/>
    </location>
</feature>
<dbReference type="SUPFAM" id="SSF144091">
    <property type="entry name" value="Rhomboid-like"/>
    <property type="match status" value="1"/>
</dbReference>
<dbReference type="EMBL" id="FRBW01000002">
    <property type="protein sequence ID" value="SHM10749.1"/>
    <property type="molecule type" value="Genomic_DNA"/>
</dbReference>
<feature type="transmembrane region" description="Helical" evidence="7">
    <location>
        <begin position="121"/>
        <end position="139"/>
    </location>
</feature>
<dbReference type="OrthoDB" id="9797190at2"/>
<feature type="transmembrane region" description="Helical" evidence="7">
    <location>
        <begin position="199"/>
        <end position="220"/>
    </location>
</feature>
<evidence type="ECO:0000259" key="8">
    <source>
        <dbReference type="Pfam" id="PF01694"/>
    </source>
</evidence>
<dbReference type="GO" id="GO:0016020">
    <property type="term" value="C:membrane"/>
    <property type="evidence" value="ECO:0007669"/>
    <property type="project" value="UniProtKB-SubCell"/>
</dbReference>
<evidence type="ECO:0000256" key="6">
    <source>
        <dbReference type="ARBA" id="ARBA00023136"/>
    </source>
</evidence>
<keyword evidence="2" id="KW-1003">Cell membrane</keyword>
<dbReference type="Pfam" id="PF01694">
    <property type="entry name" value="Rhomboid"/>
    <property type="match status" value="1"/>
</dbReference>
<keyword evidence="4 7" id="KW-0812">Transmembrane</keyword>
<dbReference type="InterPro" id="IPR022764">
    <property type="entry name" value="Peptidase_S54_rhomboid_dom"/>
</dbReference>
<evidence type="ECO:0000256" key="3">
    <source>
        <dbReference type="ARBA" id="ARBA00022519"/>
    </source>
</evidence>
<dbReference type="STRING" id="735517.SAMN05444272_1793"/>
<sequence>MNQHVFPPHQPQTPEARQPAINLPGVILALGAIMAGIHLLQEYVFSDDTNLMILELFAFWPARYLPEVFASGRVAGGLPADIWTFVTYGFLHGGWAHLILNLLWMAAFGSAVAWRFGVVRFLVLSALCTIAGAALHLLTHYGQPVPIIGASAAVSGQMAAATRFVFELGAPLGAVRLQDRSAFFIPAPSLLQSLRNSRVLGMVLAWFGINFLFAFIPGLIGGQEGVSIAWEAHVGGFLTGMLLFPLLDPVPQRK</sequence>
<dbReference type="GO" id="GO:0004252">
    <property type="term" value="F:serine-type endopeptidase activity"/>
    <property type="evidence" value="ECO:0007669"/>
    <property type="project" value="InterPro"/>
</dbReference>
<keyword evidence="3" id="KW-0997">Cell inner membrane</keyword>
<dbReference type="GO" id="GO:0006508">
    <property type="term" value="P:proteolysis"/>
    <property type="evidence" value="ECO:0007669"/>
    <property type="project" value="UniProtKB-KW"/>
</dbReference>
<evidence type="ECO:0000256" key="1">
    <source>
        <dbReference type="ARBA" id="ARBA00004141"/>
    </source>
</evidence>
<dbReference type="RefSeq" id="WP_073013761.1">
    <property type="nucleotide sequence ID" value="NZ_FRBW01000002.1"/>
</dbReference>
<keyword evidence="10" id="KW-1185">Reference proteome</keyword>
<evidence type="ECO:0000313" key="10">
    <source>
        <dbReference type="Proteomes" id="UP000186002"/>
    </source>
</evidence>
<feature type="transmembrane region" description="Helical" evidence="7">
    <location>
        <begin position="21"/>
        <end position="40"/>
    </location>
</feature>
<accession>A0A1M7G4H3</accession>
<proteinExistence type="predicted"/>
<keyword evidence="9" id="KW-0645">Protease</keyword>
<feature type="transmembrane region" description="Helical" evidence="7">
    <location>
        <begin position="145"/>
        <end position="166"/>
    </location>
</feature>
<evidence type="ECO:0000256" key="4">
    <source>
        <dbReference type="ARBA" id="ARBA00022692"/>
    </source>
</evidence>
<reference evidence="9 10" key="1">
    <citation type="submission" date="2016-11" db="EMBL/GenBank/DDBJ databases">
        <authorList>
            <person name="Jaros S."/>
            <person name="Januszkiewicz K."/>
            <person name="Wedrychowicz H."/>
        </authorList>
    </citation>
    <scope>NUCLEOTIDE SEQUENCE [LARGE SCALE GENOMIC DNA]</scope>
    <source>
        <strain evidence="9 10">DSM 22153</strain>
    </source>
</reference>
<keyword evidence="5 7" id="KW-1133">Transmembrane helix</keyword>
<name>A0A1M7G4H3_9HYPH</name>
<dbReference type="Gene3D" id="1.20.1540.10">
    <property type="entry name" value="Rhomboid-like"/>
    <property type="match status" value="1"/>
</dbReference>
<evidence type="ECO:0000313" key="9">
    <source>
        <dbReference type="EMBL" id="SHM10749.1"/>
    </source>
</evidence>
<evidence type="ECO:0000256" key="7">
    <source>
        <dbReference type="SAM" id="Phobius"/>
    </source>
</evidence>
<keyword evidence="6 7" id="KW-0472">Membrane</keyword>
<gene>
    <name evidence="9" type="ORF">SAMN05444272_1793</name>
</gene>
<comment type="subcellular location">
    <subcellularLocation>
        <location evidence="1">Membrane</location>
        <topology evidence="1">Multi-pass membrane protein</topology>
    </subcellularLocation>
</comment>
<dbReference type="PANTHER" id="PTHR43066">
    <property type="entry name" value="RHOMBOID-RELATED PROTEIN"/>
    <property type="match status" value="1"/>
</dbReference>
<dbReference type="InterPro" id="IPR035952">
    <property type="entry name" value="Rhomboid-like_sf"/>
</dbReference>
<organism evidence="9 10">
    <name type="scientific">Roseibium suaedae</name>
    <dbReference type="NCBI Taxonomy" id="735517"/>
    <lineage>
        <taxon>Bacteria</taxon>
        <taxon>Pseudomonadati</taxon>
        <taxon>Pseudomonadota</taxon>
        <taxon>Alphaproteobacteria</taxon>
        <taxon>Hyphomicrobiales</taxon>
        <taxon>Stappiaceae</taxon>
        <taxon>Roseibium</taxon>
    </lineage>
</organism>
<evidence type="ECO:0000256" key="5">
    <source>
        <dbReference type="ARBA" id="ARBA00022989"/>
    </source>
</evidence>
<evidence type="ECO:0000256" key="2">
    <source>
        <dbReference type="ARBA" id="ARBA00022475"/>
    </source>
</evidence>
<keyword evidence="9" id="KW-0378">Hydrolase</keyword>
<dbReference type="Proteomes" id="UP000186002">
    <property type="component" value="Unassembled WGS sequence"/>
</dbReference>
<dbReference type="PANTHER" id="PTHR43066:SF26">
    <property type="entry name" value="RHOMBOID PROTEASE GLPG"/>
    <property type="match status" value="1"/>
</dbReference>
<protein>
    <submittedName>
        <fullName evidence="9">Membrane associated serine protease, rhomboid family</fullName>
    </submittedName>
</protein>